<sequence>MDAASSSSTPKSLDKKMKNLKVTDETTKPDKSKSGSGEKSEMRKMITLKSADNKTFTVEKSIVMISETIKHLVEDDCAENVIPLANVTGNVLEKVIVFLKKHAPAMEYLEGPEETTEEEDQKVIDGLTKFDEEFIKGLKTDQELFDLIFAGNYLAIRNLMELTCQTVAEKMRTMSPEKVKDYLMIENDYTPDAD</sequence>
<feature type="compositionally biased region" description="Polar residues" evidence="5">
    <location>
        <begin position="1"/>
        <end position="11"/>
    </location>
</feature>
<evidence type="ECO:0000256" key="3">
    <source>
        <dbReference type="ARBA" id="ARBA00022786"/>
    </source>
</evidence>
<gene>
    <name evidence="8" type="ORF">MKW94_019193</name>
</gene>
<dbReference type="SUPFAM" id="SSF81382">
    <property type="entry name" value="Skp1 dimerisation domain-like"/>
    <property type="match status" value="1"/>
</dbReference>
<comment type="pathway">
    <text evidence="1 4">Protein modification; protein ubiquitination.</text>
</comment>
<keyword evidence="3 4" id="KW-0833">Ubl conjugation pathway</keyword>
<comment type="subunit">
    <text evidence="4">Part of a SCF (SKP1-cullin-F-box) protein ligase complex.</text>
</comment>
<dbReference type="Pfam" id="PF03931">
    <property type="entry name" value="Skp1_POZ"/>
    <property type="match status" value="1"/>
</dbReference>
<comment type="similarity">
    <text evidence="2 4">Belongs to the SKP1 family.</text>
</comment>
<dbReference type="InterPro" id="IPR016897">
    <property type="entry name" value="SKP1"/>
</dbReference>
<dbReference type="InterPro" id="IPR011333">
    <property type="entry name" value="SKP1/BTB/POZ_sf"/>
</dbReference>
<dbReference type="Gene3D" id="3.30.710.10">
    <property type="entry name" value="Potassium Channel Kv1.1, Chain A"/>
    <property type="match status" value="1"/>
</dbReference>
<dbReference type="PANTHER" id="PTHR11165">
    <property type="entry name" value="SKP1"/>
    <property type="match status" value="1"/>
</dbReference>
<dbReference type="EMBL" id="JAJJMA010129386">
    <property type="protein sequence ID" value="MCL7032992.1"/>
    <property type="molecule type" value="Genomic_DNA"/>
</dbReference>
<comment type="function">
    <text evidence="4">Involved in ubiquitination and subsequent proteasomal degradation of target proteins. Together with CUL1, RBX1 and a F-box protein, it forms a SCF E3 ubiquitin ligase complex. The functional specificity of this complex depends on the type of F-box protein. In the SCF complex, it serves as an adapter that links the F-box protein to CUL1.</text>
</comment>
<protein>
    <recommendedName>
        <fullName evidence="4">SKP1-like protein</fullName>
    </recommendedName>
</protein>
<dbReference type="GO" id="GO:0009867">
    <property type="term" value="P:jasmonic acid mediated signaling pathway"/>
    <property type="evidence" value="ECO:0007669"/>
    <property type="project" value="UniProtKB-ARBA"/>
</dbReference>
<evidence type="ECO:0000256" key="1">
    <source>
        <dbReference type="ARBA" id="ARBA00004906"/>
    </source>
</evidence>
<dbReference type="PIRSF" id="PIRSF028729">
    <property type="entry name" value="E3_ubiquit_lig_SCF_Skp"/>
    <property type="match status" value="1"/>
</dbReference>
<dbReference type="Pfam" id="PF01466">
    <property type="entry name" value="Skp1"/>
    <property type="match status" value="1"/>
</dbReference>
<proteinExistence type="inferred from homology"/>
<dbReference type="InterPro" id="IPR001232">
    <property type="entry name" value="SKP1-like"/>
</dbReference>
<dbReference type="InterPro" id="IPR016073">
    <property type="entry name" value="Skp1_comp_POZ"/>
</dbReference>
<accession>A0AA41S4G4</accession>
<feature type="compositionally biased region" description="Basic and acidic residues" evidence="5">
    <location>
        <begin position="12"/>
        <end position="44"/>
    </location>
</feature>
<keyword evidence="9" id="KW-1185">Reference proteome</keyword>
<comment type="caution">
    <text evidence="8">The sequence shown here is derived from an EMBL/GenBank/DDBJ whole genome shotgun (WGS) entry which is preliminary data.</text>
</comment>
<evidence type="ECO:0000256" key="2">
    <source>
        <dbReference type="ARBA" id="ARBA00009993"/>
    </source>
</evidence>
<dbReference type="InterPro" id="IPR036296">
    <property type="entry name" value="SKP1-like_dim_sf"/>
</dbReference>
<feature type="region of interest" description="Disordered" evidence="5">
    <location>
        <begin position="1"/>
        <end position="44"/>
    </location>
</feature>
<dbReference type="InterPro" id="IPR016072">
    <property type="entry name" value="Skp1_comp_dimer"/>
</dbReference>
<name>A0AA41S4G4_PAPNU</name>
<dbReference type="Proteomes" id="UP001177140">
    <property type="component" value="Unassembled WGS sequence"/>
</dbReference>
<organism evidence="8 9">
    <name type="scientific">Papaver nudicaule</name>
    <name type="common">Iceland poppy</name>
    <dbReference type="NCBI Taxonomy" id="74823"/>
    <lineage>
        <taxon>Eukaryota</taxon>
        <taxon>Viridiplantae</taxon>
        <taxon>Streptophyta</taxon>
        <taxon>Embryophyta</taxon>
        <taxon>Tracheophyta</taxon>
        <taxon>Spermatophyta</taxon>
        <taxon>Magnoliopsida</taxon>
        <taxon>Ranunculales</taxon>
        <taxon>Papaveraceae</taxon>
        <taxon>Papaveroideae</taxon>
        <taxon>Papaver</taxon>
    </lineage>
</organism>
<reference evidence="8" key="1">
    <citation type="submission" date="2022-03" db="EMBL/GenBank/DDBJ databases">
        <title>A functionally conserved STORR gene fusion in Papaver species that diverged 16.8 million years ago.</title>
        <authorList>
            <person name="Catania T."/>
        </authorList>
    </citation>
    <scope>NUCLEOTIDE SEQUENCE</scope>
    <source>
        <strain evidence="8">S-191538</strain>
    </source>
</reference>
<dbReference type="SMART" id="SM00512">
    <property type="entry name" value="Skp1"/>
    <property type="match status" value="1"/>
</dbReference>
<evidence type="ECO:0000256" key="5">
    <source>
        <dbReference type="SAM" id="MobiDB-lite"/>
    </source>
</evidence>
<dbReference type="GO" id="GO:0016567">
    <property type="term" value="P:protein ubiquitination"/>
    <property type="evidence" value="ECO:0007669"/>
    <property type="project" value="UniProtKB-UniRule"/>
</dbReference>
<evidence type="ECO:0000259" key="6">
    <source>
        <dbReference type="Pfam" id="PF01466"/>
    </source>
</evidence>
<evidence type="ECO:0000256" key="4">
    <source>
        <dbReference type="PIRNR" id="PIRNR028729"/>
    </source>
</evidence>
<evidence type="ECO:0000313" key="8">
    <source>
        <dbReference type="EMBL" id="MCL7032992.1"/>
    </source>
</evidence>
<feature type="domain" description="SKP1 component dimerisation" evidence="6">
    <location>
        <begin position="158"/>
        <end position="192"/>
    </location>
</feature>
<feature type="domain" description="SKP1 component POZ" evidence="7">
    <location>
        <begin position="44"/>
        <end position="102"/>
    </location>
</feature>
<dbReference type="AlphaFoldDB" id="A0AA41S4G4"/>
<evidence type="ECO:0000259" key="7">
    <source>
        <dbReference type="Pfam" id="PF03931"/>
    </source>
</evidence>
<dbReference type="SUPFAM" id="SSF54695">
    <property type="entry name" value="POZ domain"/>
    <property type="match status" value="1"/>
</dbReference>
<evidence type="ECO:0000313" key="9">
    <source>
        <dbReference type="Proteomes" id="UP001177140"/>
    </source>
</evidence>
<dbReference type="GO" id="GO:0006511">
    <property type="term" value="P:ubiquitin-dependent protein catabolic process"/>
    <property type="evidence" value="ECO:0007669"/>
    <property type="project" value="InterPro"/>
</dbReference>